<sequence length="151" mass="15498">MLAIARQGHIYRCAPTMNTAPTTTLVAVPNIPTALALATLPPPAPAIAIFVKRGHTRLINATDPARIAEKYECTGPRPAQIGPGQCLHDPGGQDPVGWLTVIAGSGGQPPRCGASKSECAAHSSCCHVTVNDNNRSPNTGGDCPAATSGDR</sequence>
<name>A0A915IUM4_ROMCU</name>
<keyword evidence="2" id="KW-1185">Reference proteome</keyword>
<reference evidence="3" key="1">
    <citation type="submission" date="2022-11" db="UniProtKB">
        <authorList>
            <consortium name="WormBaseParasite"/>
        </authorList>
    </citation>
    <scope>IDENTIFICATION</scope>
</reference>
<organism evidence="2 3">
    <name type="scientific">Romanomermis culicivorax</name>
    <name type="common">Nematode worm</name>
    <dbReference type="NCBI Taxonomy" id="13658"/>
    <lineage>
        <taxon>Eukaryota</taxon>
        <taxon>Metazoa</taxon>
        <taxon>Ecdysozoa</taxon>
        <taxon>Nematoda</taxon>
        <taxon>Enoplea</taxon>
        <taxon>Dorylaimia</taxon>
        <taxon>Mermithida</taxon>
        <taxon>Mermithoidea</taxon>
        <taxon>Mermithidae</taxon>
        <taxon>Romanomermis</taxon>
    </lineage>
</organism>
<accession>A0A915IUM4</accession>
<protein>
    <submittedName>
        <fullName evidence="3">Uncharacterized protein</fullName>
    </submittedName>
</protein>
<dbReference type="WBParaSite" id="nRc.2.0.1.t17531-RA">
    <property type="protein sequence ID" value="nRc.2.0.1.t17531-RA"/>
    <property type="gene ID" value="nRc.2.0.1.g17531"/>
</dbReference>
<feature type="compositionally biased region" description="Polar residues" evidence="1">
    <location>
        <begin position="130"/>
        <end position="139"/>
    </location>
</feature>
<proteinExistence type="predicted"/>
<dbReference type="AlphaFoldDB" id="A0A915IUM4"/>
<evidence type="ECO:0000313" key="3">
    <source>
        <dbReference type="WBParaSite" id="nRc.2.0.1.t17531-RA"/>
    </source>
</evidence>
<dbReference type="Proteomes" id="UP000887565">
    <property type="component" value="Unplaced"/>
</dbReference>
<feature type="region of interest" description="Disordered" evidence="1">
    <location>
        <begin position="130"/>
        <end position="151"/>
    </location>
</feature>
<evidence type="ECO:0000313" key="2">
    <source>
        <dbReference type="Proteomes" id="UP000887565"/>
    </source>
</evidence>
<evidence type="ECO:0000256" key="1">
    <source>
        <dbReference type="SAM" id="MobiDB-lite"/>
    </source>
</evidence>